<evidence type="ECO:0000313" key="4">
    <source>
        <dbReference type="Proteomes" id="UP000676194"/>
    </source>
</evidence>
<gene>
    <name evidence="3" type="ORF">KIH39_17630</name>
</gene>
<organism evidence="3 4">
    <name type="scientific">Telmatocola sphagniphila</name>
    <dbReference type="NCBI Taxonomy" id="1123043"/>
    <lineage>
        <taxon>Bacteria</taxon>
        <taxon>Pseudomonadati</taxon>
        <taxon>Planctomycetota</taxon>
        <taxon>Planctomycetia</taxon>
        <taxon>Gemmatales</taxon>
        <taxon>Gemmataceae</taxon>
    </lineage>
</organism>
<dbReference type="RefSeq" id="WP_213494537.1">
    <property type="nucleotide sequence ID" value="NZ_CP074694.1"/>
</dbReference>
<dbReference type="Proteomes" id="UP000676194">
    <property type="component" value="Chromosome"/>
</dbReference>
<dbReference type="NCBIfam" id="TIGR01167">
    <property type="entry name" value="LPXTG_anchor"/>
    <property type="match status" value="1"/>
</dbReference>
<keyword evidence="1" id="KW-0812">Transmembrane</keyword>
<feature type="signal peptide" evidence="2">
    <location>
        <begin position="1"/>
        <end position="29"/>
    </location>
</feature>
<keyword evidence="2" id="KW-0732">Signal</keyword>
<feature type="chain" id="PRO_5034037447" evidence="2">
    <location>
        <begin position="30"/>
        <end position="386"/>
    </location>
</feature>
<feature type="transmembrane region" description="Helical" evidence="1">
    <location>
        <begin position="359"/>
        <end position="378"/>
    </location>
</feature>
<accession>A0A8E6B3X4</accession>
<dbReference type="KEGG" id="tsph:KIH39_17630"/>
<evidence type="ECO:0000256" key="1">
    <source>
        <dbReference type="SAM" id="Phobius"/>
    </source>
</evidence>
<keyword evidence="1" id="KW-0472">Membrane</keyword>
<reference evidence="3" key="1">
    <citation type="submission" date="2021-05" db="EMBL/GenBank/DDBJ databases">
        <title>Complete genome sequence of the cellulolytic planctomycete Telmatocola sphagniphila SP2T and characterization of the first cellulase from planctomycetes.</title>
        <authorList>
            <person name="Rakitin A.L."/>
            <person name="Beletsky A.V."/>
            <person name="Naumoff D.G."/>
            <person name="Kulichevskaya I.S."/>
            <person name="Mardanov A.V."/>
            <person name="Ravin N.V."/>
            <person name="Dedysh S.N."/>
        </authorList>
    </citation>
    <scope>NUCLEOTIDE SEQUENCE</scope>
    <source>
        <strain evidence="3">SP2T</strain>
    </source>
</reference>
<sequence>MKYNWPFRDCGTVVAICILLVLCPNICHALSDDEQITRSAIIGYSSNIESFSFYTVKFQFTSAKSSTHEDAIQGKWEGAKSYIGVHTVDGEFESYEHDGKPPPKISAPSNGKAKGGVFFQQINDFMEEKYIRSPSGTAKYTRGIDAINLRRLDTDDPFDFATPLSMGFLGHRFTRGPDKLLQDKSNFEPSFLGRMERNGKHLIGVRFTEPRYGQIHDFFFDPTQGFLVAYYELRVDNKLNCRALLLEAKEVAPNRWFPMRTMMIYEPSLAGSGKCLVYEIKTLTLDVDRRPKPEDISCSFPAGTQVFVVGEKGLFYLKQNETVTAYGLAELFDKVDKSTKLSVMDTALIAQRPNFKRQIWFSLFGALLVLIGGVWLWLRKKQNTNA</sequence>
<dbReference type="AlphaFoldDB" id="A0A8E6B3X4"/>
<keyword evidence="1" id="KW-1133">Transmembrane helix</keyword>
<proteinExistence type="predicted"/>
<keyword evidence="4" id="KW-1185">Reference proteome</keyword>
<protein>
    <submittedName>
        <fullName evidence="3">LPXTG cell wall anchor domain-containing protein</fullName>
    </submittedName>
</protein>
<evidence type="ECO:0000256" key="2">
    <source>
        <dbReference type="SAM" id="SignalP"/>
    </source>
</evidence>
<name>A0A8E6B3X4_9BACT</name>
<evidence type="ECO:0000313" key="3">
    <source>
        <dbReference type="EMBL" id="QVL30666.1"/>
    </source>
</evidence>
<dbReference type="EMBL" id="CP074694">
    <property type="protein sequence ID" value="QVL30666.1"/>
    <property type="molecule type" value="Genomic_DNA"/>
</dbReference>